<feature type="transmembrane region" description="Helical" evidence="9">
    <location>
        <begin position="227"/>
        <end position="248"/>
    </location>
</feature>
<dbReference type="GO" id="GO:0015833">
    <property type="term" value="P:peptide transport"/>
    <property type="evidence" value="ECO:0007669"/>
    <property type="project" value="UniProtKB-KW"/>
</dbReference>
<name>A0A8J7R574_9HYPH</name>
<evidence type="ECO:0000256" key="1">
    <source>
        <dbReference type="ARBA" id="ARBA00004651"/>
    </source>
</evidence>
<dbReference type="CDD" id="cd06261">
    <property type="entry name" value="TM_PBP2"/>
    <property type="match status" value="1"/>
</dbReference>
<evidence type="ECO:0000259" key="10">
    <source>
        <dbReference type="PROSITE" id="PS50928"/>
    </source>
</evidence>
<sequence length="304" mass="32828">MSEATATTLWGRIRSDVPASSREARLTRLYFGWRRLARSSAALAGLAIIALLLLLAIFAPFIAPFDPYAQELSAQLRPPSTINLFGTDEFGRDVFSRVIYGSRYTLYIVVLVAVIAAPIGLIIGAASGFLGGWVDTVFMRLTDIALAFPRLILALAFVTAFGPGLNNAILAIAVTGWPPYVRIARAETLSIRKSDYIAAIQLMGASRLRIILFHIIPLCFPSLLVRATLDMAGVILIAAGLGFLGLGAQPPSAEWGVMLSNGKDYLLSGWWVATFPGIAIFLVSMGFNLLGDGLRDVLDPRQED</sequence>
<evidence type="ECO:0000313" key="11">
    <source>
        <dbReference type="EMBL" id="MBP0440035.1"/>
    </source>
</evidence>
<dbReference type="Proteomes" id="UP000666240">
    <property type="component" value="Unassembled WGS sequence"/>
</dbReference>
<keyword evidence="5" id="KW-0571">Peptide transport</keyword>
<evidence type="ECO:0000313" key="12">
    <source>
        <dbReference type="Proteomes" id="UP000666240"/>
    </source>
</evidence>
<dbReference type="InterPro" id="IPR000515">
    <property type="entry name" value="MetI-like"/>
</dbReference>
<protein>
    <submittedName>
        <fullName evidence="11">ABC transporter permease</fullName>
    </submittedName>
</protein>
<dbReference type="Pfam" id="PF00528">
    <property type="entry name" value="BPD_transp_1"/>
    <property type="match status" value="1"/>
</dbReference>
<proteinExistence type="inferred from homology"/>
<dbReference type="GO" id="GO:0015031">
    <property type="term" value="P:protein transport"/>
    <property type="evidence" value="ECO:0007669"/>
    <property type="project" value="UniProtKB-KW"/>
</dbReference>
<feature type="transmembrane region" description="Helical" evidence="9">
    <location>
        <begin position="41"/>
        <end position="63"/>
    </location>
</feature>
<dbReference type="PANTHER" id="PTHR43386">
    <property type="entry name" value="OLIGOPEPTIDE TRANSPORT SYSTEM PERMEASE PROTEIN APPC"/>
    <property type="match status" value="1"/>
</dbReference>
<comment type="similarity">
    <text evidence="9">Belongs to the binding-protein-dependent transport system permease family.</text>
</comment>
<evidence type="ECO:0000256" key="3">
    <source>
        <dbReference type="ARBA" id="ARBA00022475"/>
    </source>
</evidence>
<evidence type="ECO:0000256" key="9">
    <source>
        <dbReference type="RuleBase" id="RU363032"/>
    </source>
</evidence>
<gene>
    <name evidence="11" type="ORF">J5Y06_15365</name>
</gene>
<keyword evidence="7 9" id="KW-1133">Transmembrane helix</keyword>
<keyword evidence="2 9" id="KW-0813">Transport</keyword>
<keyword evidence="8 9" id="KW-0472">Membrane</keyword>
<evidence type="ECO:0000256" key="6">
    <source>
        <dbReference type="ARBA" id="ARBA00022927"/>
    </source>
</evidence>
<dbReference type="GO" id="GO:0005886">
    <property type="term" value="C:plasma membrane"/>
    <property type="evidence" value="ECO:0007669"/>
    <property type="project" value="UniProtKB-SubCell"/>
</dbReference>
<dbReference type="GO" id="GO:0055085">
    <property type="term" value="P:transmembrane transport"/>
    <property type="evidence" value="ECO:0007669"/>
    <property type="project" value="InterPro"/>
</dbReference>
<dbReference type="PANTHER" id="PTHR43386:SF1">
    <property type="entry name" value="D,D-DIPEPTIDE TRANSPORT SYSTEM PERMEASE PROTEIN DDPC-RELATED"/>
    <property type="match status" value="1"/>
</dbReference>
<dbReference type="SUPFAM" id="SSF161098">
    <property type="entry name" value="MetI-like"/>
    <property type="match status" value="1"/>
</dbReference>
<dbReference type="RefSeq" id="WP_209336076.1">
    <property type="nucleotide sequence ID" value="NZ_JAGIYY010000005.1"/>
</dbReference>
<reference evidence="11" key="1">
    <citation type="submission" date="2021-03" db="EMBL/GenBank/DDBJ databases">
        <title>Genome sequencing and assembly of Tianweitania sediminis.</title>
        <authorList>
            <person name="Chhetri G."/>
        </authorList>
    </citation>
    <scope>NUCLEOTIDE SEQUENCE</scope>
    <source>
        <strain evidence="11">Z8</strain>
    </source>
</reference>
<dbReference type="InterPro" id="IPR050366">
    <property type="entry name" value="BP-dependent_transpt_permease"/>
</dbReference>
<accession>A0A8J7R574</accession>
<feature type="transmembrane region" description="Helical" evidence="9">
    <location>
        <begin position="196"/>
        <end position="220"/>
    </location>
</feature>
<keyword evidence="4 9" id="KW-0812">Transmembrane</keyword>
<evidence type="ECO:0000256" key="7">
    <source>
        <dbReference type="ARBA" id="ARBA00022989"/>
    </source>
</evidence>
<evidence type="ECO:0000256" key="4">
    <source>
        <dbReference type="ARBA" id="ARBA00022692"/>
    </source>
</evidence>
<dbReference type="PROSITE" id="PS50928">
    <property type="entry name" value="ABC_TM1"/>
    <property type="match status" value="1"/>
</dbReference>
<dbReference type="EMBL" id="JAGIYY010000005">
    <property type="protein sequence ID" value="MBP0440035.1"/>
    <property type="molecule type" value="Genomic_DNA"/>
</dbReference>
<comment type="subcellular location">
    <subcellularLocation>
        <location evidence="1 9">Cell membrane</location>
        <topology evidence="1 9">Multi-pass membrane protein</topology>
    </subcellularLocation>
</comment>
<evidence type="ECO:0000256" key="5">
    <source>
        <dbReference type="ARBA" id="ARBA00022856"/>
    </source>
</evidence>
<evidence type="ECO:0000256" key="2">
    <source>
        <dbReference type="ARBA" id="ARBA00022448"/>
    </source>
</evidence>
<feature type="domain" description="ABC transmembrane type-1" evidence="10">
    <location>
        <begin position="102"/>
        <end position="291"/>
    </location>
</feature>
<evidence type="ECO:0000256" key="8">
    <source>
        <dbReference type="ARBA" id="ARBA00023136"/>
    </source>
</evidence>
<feature type="transmembrane region" description="Helical" evidence="9">
    <location>
        <begin position="151"/>
        <end position="176"/>
    </location>
</feature>
<dbReference type="InterPro" id="IPR025966">
    <property type="entry name" value="OppC_N"/>
</dbReference>
<dbReference type="Gene3D" id="1.10.3720.10">
    <property type="entry name" value="MetI-like"/>
    <property type="match status" value="1"/>
</dbReference>
<keyword evidence="12" id="KW-1185">Reference proteome</keyword>
<dbReference type="Pfam" id="PF12911">
    <property type="entry name" value="OppC_N"/>
    <property type="match status" value="1"/>
</dbReference>
<comment type="caution">
    <text evidence="11">The sequence shown here is derived from an EMBL/GenBank/DDBJ whole genome shotgun (WGS) entry which is preliminary data.</text>
</comment>
<feature type="transmembrane region" description="Helical" evidence="9">
    <location>
        <begin position="104"/>
        <end position="130"/>
    </location>
</feature>
<dbReference type="InterPro" id="IPR035906">
    <property type="entry name" value="MetI-like_sf"/>
</dbReference>
<dbReference type="AlphaFoldDB" id="A0A8J7R574"/>
<feature type="transmembrane region" description="Helical" evidence="9">
    <location>
        <begin position="268"/>
        <end position="291"/>
    </location>
</feature>
<keyword evidence="3" id="KW-1003">Cell membrane</keyword>
<keyword evidence="6" id="KW-0653">Protein transport</keyword>
<organism evidence="11 12">
    <name type="scientific">Tianweitania sediminis</name>
    <dbReference type="NCBI Taxonomy" id="1502156"/>
    <lineage>
        <taxon>Bacteria</taxon>
        <taxon>Pseudomonadati</taxon>
        <taxon>Pseudomonadota</taxon>
        <taxon>Alphaproteobacteria</taxon>
        <taxon>Hyphomicrobiales</taxon>
        <taxon>Phyllobacteriaceae</taxon>
        <taxon>Tianweitania</taxon>
    </lineage>
</organism>